<dbReference type="Pfam" id="PF00168">
    <property type="entry name" value="C2"/>
    <property type="match status" value="1"/>
</dbReference>
<dbReference type="InterPro" id="IPR014772">
    <property type="entry name" value="Munc13_dom-2"/>
</dbReference>
<accession>S8FKN9</accession>
<dbReference type="PANTHER" id="PTHR47263:SF1">
    <property type="entry name" value="C2 DOMAIN PROTEIN (AFU_ORTHOLOGUE AFUA_7G02350)"/>
    <property type="match status" value="1"/>
</dbReference>
<dbReference type="SMART" id="SM00239">
    <property type="entry name" value="C2"/>
    <property type="match status" value="1"/>
</dbReference>
<evidence type="ECO:0000256" key="1">
    <source>
        <dbReference type="SAM" id="MobiDB-lite"/>
    </source>
</evidence>
<dbReference type="InterPro" id="IPR052811">
    <property type="entry name" value="Glucose_resp_signaling"/>
</dbReference>
<dbReference type="InParanoid" id="S8FKN9"/>
<evidence type="ECO:0000313" key="5">
    <source>
        <dbReference type="EMBL" id="EPS98879.1"/>
    </source>
</evidence>
<feature type="domain" description="C2" evidence="2">
    <location>
        <begin position="867"/>
        <end position="991"/>
    </location>
</feature>
<dbReference type="PANTHER" id="PTHR47263">
    <property type="entry name" value="ADENYLATE CYCLASE ACTIVATION PROTEIN GIT1"/>
    <property type="match status" value="1"/>
</dbReference>
<protein>
    <submittedName>
        <fullName evidence="5">Uncharacterized protein</fullName>
    </submittedName>
</protein>
<feature type="region of interest" description="Disordered" evidence="1">
    <location>
        <begin position="214"/>
        <end position="234"/>
    </location>
</feature>
<dbReference type="Gene3D" id="1.20.58.1100">
    <property type="match status" value="1"/>
</dbReference>
<evidence type="ECO:0000259" key="2">
    <source>
        <dbReference type="PROSITE" id="PS50004"/>
    </source>
</evidence>
<dbReference type="InterPro" id="IPR010439">
    <property type="entry name" value="MUN_dom"/>
</dbReference>
<feature type="region of interest" description="Disordered" evidence="1">
    <location>
        <begin position="324"/>
        <end position="360"/>
    </location>
</feature>
<dbReference type="InterPro" id="IPR014770">
    <property type="entry name" value="Munc13_1"/>
</dbReference>
<evidence type="ECO:0000313" key="6">
    <source>
        <dbReference type="Proteomes" id="UP000015241"/>
    </source>
</evidence>
<keyword evidence="6" id="KW-1185">Reference proteome</keyword>
<sequence length="1380" mass="156597">MSRHSYAGSVHHERRVSKFRVSDEELMNFVLRVAYLSYQLQPKAADNQGEEETKTADYSTRIQGALHNSIFSIGDLFKDSRDGRGSVRFPKDLMKVLETKLQNIAMGKDPAYSDVLTRRTMAIFYGQVKDESFRRQMKENRKIEELILMFATNATNVLKKEPSLAGDAWKAELNNHISYFVRLLRECMRQISHVPPELTSRLDMYAAKLAPSAAASDSGYDSSSTRDSVVSPKRASQSISDMPLLLAAAHLFKLPESAIQQEMQELGKYYLKTCLKNITAGTPFPGRREDFDSEAAWQYWRTLETSHLSQLMLIMVQINPDIAKGPSTEPPLSAGPNGRPGSIYSQRSSRPESFYAAGTSQRHASISSRNSLHHANGITADDFGNIEEELDGDEDIPVGHHFTFIPPNPRKYYKRLLEHCLLADLEAMLSPAVGDDDEVSLGILSTPHIELINEVALRWRIGQPYRVTCFLDLVRQFYERNEVPLECIPEALQNIQKVLNEVELDKWPIQDRDYLAQVYGSLFSIFLSSLYHAMEAIPHLKRSDVEPFIQVLEVVRGSGLLEKYDVDVAARIADVQEQVRTVAARYYGQKRQELHATPGVNRALPQLLMTDEIEKAAKLLDKRFPEPLLGYAQLDIVSLVVEVQVPTFITDLDESRKRLFEDSMNGPTPDVPIQDIFALYKRTKTLMAMHKAFVPNGDIQFDLVGFFQPYIQQWLVNTDNKTTQWVQAAIAADKFQPEGTEGHSSSIIDLFDSLRSPITFLEELEWEDEYQEARFFTSLSKTISKAIEQYCRNVEELFMTEMFPRPTDYLQPQKSSAWLEKARQLAAVGEKKVEAFTFQPESCVKLNNVEAARRLLDRMYAQMQADKKTEILQQAPPVPEKVEPSDRFLFTVKICIAEGLVPLDTSPSSRLDTFVTLSDEQGHRLAKTRTIYETLSPRWDETFDISVEKPLWLMVSVRDRALVGQHDSVGRAYICLDPRRYGDFLTHDQWMDLDSQGRILLRISMEGEKDDLQFYFGRAFRSLKRAEADMVRVFIDKVSPFIRQCLSRPVLKTLVKTSAGSIDYNKALGNVTALFGSALGQSSAEVMIPLPQSEKPRIRPEALSDMEIEQAIAPLFDYLDAILPTFNTYLSESTKEMVMTRVWKEILNVIEGLLIPPLSDISSDMKPLSDKEVDIVFKWLKFLRDYFYAGGEGPVPIESLQNQKYRDVLSIRLYYDWHTDALMEECVRMMQQSLRASPAVKKRAKSVYQQRNLGTIKKRKKEKQEEKEVNNGETILRILRMRYVPPSPVVVASAALTTSISSPTRVSPAPGLACLRTLSVGARRPGTSDFIAQQLQAMTSMQAEREAQEQEAARRKAARPRQGLHPSVPAVPPLPPKTPA</sequence>
<dbReference type="HOGENOM" id="CLU_003023_0_0_1"/>
<evidence type="ECO:0000259" key="3">
    <source>
        <dbReference type="PROSITE" id="PS51258"/>
    </source>
</evidence>
<dbReference type="OrthoDB" id="2015333at2759"/>
<dbReference type="Pfam" id="PF06292">
    <property type="entry name" value="MUN"/>
    <property type="match status" value="1"/>
</dbReference>
<dbReference type="Gene3D" id="1.10.357.50">
    <property type="match status" value="1"/>
</dbReference>
<evidence type="ECO:0000259" key="4">
    <source>
        <dbReference type="PROSITE" id="PS51259"/>
    </source>
</evidence>
<feature type="domain" description="MHD2" evidence="4">
    <location>
        <begin position="1109"/>
        <end position="1226"/>
    </location>
</feature>
<feature type="region of interest" description="Disordered" evidence="1">
    <location>
        <begin position="1341"/>
        <end position="1380"/>
    </location>
</feature>
<dbReference type="PROSITE" id="PS51259">
    <property type="entry name" value="MHD2"/>
    <property type="match status" value="1"/>
</dbReference>
<proteinExistence type="predicted"/>
<dbReference type="InterPro" id="IPR035892">
    <property type="entry name" value="C2_domain_sf"/>
</dbReference>
<feature type="compositionally biased region" description="Low complexity" evidence="1">
    <location>
        <begin position="214"/>
        <end position="228"/>
    </location>
</feature>
<gene>
    <name evidence="5" type="ORF">FOMPIDRAFT_1051110</name>
</gene>
<dbReference type="Gene3D" id="2.60.40.150">
    <property type="entry name" value="C2 domain"/>
    <property type="match status" value="1"/>
</dbReference>
<feature type="compositionally biased region" description="Pro residues" evidence="1">
    <location>
        <begin position="1369"/>
        <end position="1380"/>
    </location>
</feature>
<dbReference type="FunCoup" id="S8FKN9">
    <property type="interactions" value="19"/>
</dbReference>
<dbReference type="EMBL" id="KE504161">
    <property type="protein sequence ID" value="EPS98879.1"/>
    <property type="molecule type" value="Genomic_DNA"/>
</dbReference>
<dbReference type="eggNOG" id="ENOG502QQWJ">
    <property type="taxonomic scope" value="Eukaryota"/>
</dbReference>
<dbReference type="PROSITE" id="PS51258">
    <property type="entry name" value="MHD1"/>
    <property type="match status" value="1"/>
</dbReference>
<reference evidence="5 6" key="1">
    <citation type="journal article" date="2012" name="Science">
        <title>The Paleozoic origin of enzymatic lignin decomposition reconstructed from 31 fungal genomes.</title>
        <authorList>
            <person name="Floudas D."/>
            <person name="Binder M."/>
            <person name="Riley R."/>
            <person name="Barry K."/>
            <person name="Blanchette R.A."/>
            <person name="Henrissat B."/>
            <person name="Martinez A.T."/>
            <person name="Otillar R."/>
            <person name="Spatafora J.W."/>
            <person name="Yadav J.S."/>
            <person name="Aerts A."/>
            <person name="Benoit I."/>
            <person name="Boyd A."/>
            <person name="Carlson A."/>
            <person name="Copeland A."/>
            <person name="Coutinho P.M."/>
            <person name="de Vries R.P."/>
            <person name="Ferreira P."/>
            <person name="Findley K."/>
            <person name="Foster B."/>
            <person name="Gaskell J."/>
            <person name="Glotzer D."/>
            <person name="Gorecki P."/>
            <person name="Heitman J."/>
            <person name="Hesse C."/>
            <person name="Hori C."/>
            <person name="Igarashi K."/>
            <person name="Jurgens J.A."/>
            <person name="Kallen N."/>
            <person name="Kersten P."/>
            <person name="Kohler A."/>
            <person name="Kuees U."/>
            <person name="Kumar T.K.A."/>
            <person name="Kuo A."/>
            <person name="LaButti K."/>
            <person name="Larrondo L.F."/>
            <person name="Lindquist E."/>
            <person name="Ling A."/>
            <person name="Lombard V."/>
            <person name="Lucas S."/>
            <person name="Lundell T."/>
            <person name="Martin R."/>
            <person name="McLaughlin D.J."/>
            <person name="Morgenstern I."/>
            <person name="Morin E."/>
            <person name="Murat C."/>
            <person name="Nagy L.G."/>
            <person name="Nolan M."/>
            <person name="Ohm R.A."/>
            <person name="Patyshakuliyeva A."/>
            <person name="Rokas A."/>
            <person name="Ruiz-Duenas F.J."/>
            <person name="Sabat G."/>
            <person name="Salamov A."/>
            <person name="Samejima M."/>
            <person name="Schmutz J."/>
            <person name="Slot J.C."/>
            <person name="St John F."/>
            <person name="Stenlid J."/>
            <person name="Sun H."/>
            <person name="Sun S."/>
            <person name="Syed K."/>
            <person name="Tsang A."/>
            <person name="Wiebenga A."/>
            <person name="Young D."/>
            <person name="Pisabarro A."/>
            <person name="Eastwood D.C."/>
            <person name="Martin F."/>
            <person name="Cullen D."/>
            <person name="Grigoriev I.V."/>
            <person name="Hibbett D.S."/>
        </authorList>
    </citation>
    <scope>NUCLEOTIDE SEQUENCE</scope>
    <source>
        <strain evidence="6">FP-58527</strain>
    </source>
</reference>
<dbReference type="CDD" id="cd04043">
    <property type="entry name" value="C2_Munc13_fungal"/>
    <property type="match status" value="1"/>
</dbReference>
<dbReference type="PROSITE" id="PS50004">
    <property type="entry name" value="C2"/>
    <property type="match status" value="1"/>
</dbReference>
<feature type="compositionally biased region" description="Basic and acidic residues" evidence="1">
    <location>
        <begin position="1343"/>
        <end position="1354"/>
    </location>
</feature>
<dbReference type="STRING" id="743788.S8FKN9"/>
<dbReference type="SUPFAM" id="SSF49562">
    <property type="entry name" value="C2 domain (Calcium/lipid-binding domain, CaLB)"/>
    <property type="match status" value="1"/>
</dbReference>
<feature type="domain" description="MHD1" evidence="3">
    <location>
        <begin position="677"/>
        <end position="794"/>
    </location>
</feature>
<dbReference type="Proteomes" id="UP000015241">
    <property type="component" value="Unassembled WGS sequence"/>
</dbReference>
<organism evidence="5 6">
    <name type="scientific">Fomitopsis schrenkii</name>
    <name type="common">Brown rot fungus</name>
    <dbReference type="NCBI Taxonomy" id="2126942"/>
    <lineage>
        <taxon>Eukaryota</taxon>
        <taxon>Fungi</taxon>
        <taxon>Dikarya</taxon>
        <taxon>Basidiomycota</taxon>
        <taxon>Agaricomycotina</taxon>
        <taxon>Agaricomycetes</taxon>
        <taxon>Polyporales</taxon>
        <taxon>Fomitopsis</taxon>
    </lineage>
</organism>
<name>S8FKN9_FOMSC</name>
<dbReference type="InterPro" id="IPR000008">
    <property type="entry name" value="C2_dom"/>
</dbReference>